<accession>A0A0F9GZZ0</accession>
<proteinExistence type="predicted"/>
<sequence>MTNYPPPVIILSRVSTTQYITRRDLITALRSALAKYEKRRQKEDLEPQIKEYVDKIIEEEVTRAQRSFKSNLIFIPARGVTSGPPAGSFKVTNLYVAPGGELIVEYDA</sequence>
<comment type="caution">
    <text evidence="1">The sequence shown here is derived from an EMBL/GenBank/DDBJ whole genome shotgun (WGS) entry which is preliminary data.</text>
</comment>
<organism evidence="1">
    <name type="scientific">marine sediment metagenome</name>
    <dbReference type="NCBI Taxonomy" id="412755"/>
    <lineage>
        <taxon>unclassified sequences</taxon>
        <taxon>metagenomes</taxon>
        <taxon>ecological metagenomes</taxon>
    </lineage>
</organism>
<evidence type="ECO:0000313" key="1">
    <source>
        <dbReference type="EMBL" id="KKL74920.1"/>
    </source>
</evidence>
<dbReference type="AlphaFoldDB" id="A0A0F9GZZ0"/>
<name>A0A0F9GZZ0_9ZZZZ</name>
<protein>
    <submittedName>
        <fullName evidence="1">Uncharacterized protein</fullName>
    </submittedName>
</protein>
<gene>
    <name evidence="1" type="ORF">LCGC14_2060090</name>
</gene>
<dbReference type="EMBL" id="LAZR01024503">
    <property type="protein sequence ID" value="KKL74920.1"/>
    <property type="molecule type" value="Genomic_DNA"/>
</dbReference>
<reference evidence="1" key="1">
    <citation type="journal article" date="2015" name="Nature">
        <title>Complex archaea that bridge the gap between prokaryotes and eukaryotes.</title>
        <authorList>
            <person name="Spang A."/>
            <person name="Saw J.H."/>
            <person name="Jorgensen S.L."/>
            <person name="Zaremba-Niedzwiedzka K."/>
            <person name="Martijn J."/>
            <person name="Lind A.E."/>
            <person name="van Eijk R."/>
            <person name="Schleper C."/>
            <person name="Guy L."/>
            <person name="Ettema T.J."/>
        </authorList>
    </citation>
    <scope>NUCLEOTIDE SEQUENCE</scope>
</reference>